<dbReference type="SMART" id="SM00741">
    <property type="entry name" value="SapB"/>
    <property type="match status" value="5"/>
</dbReference>
<feature type="domain" description="Saposin B-type" evidence="3">
    <location>
        <begin position="338"/>
        <end position="417"/>
    </location>
</feature>
<gene>
    <name evidence="4" type="ORF">BN9_006450</name>
</gene>
<reference evidence="4 5" key="1">
    <citation type="submission" date="2012-05" db="EMBL/GenBank/DDBJ databases">
        <title>Recombination and specialization in a pathogen metapopulation.</title>
        <authorList>
            <person name="Gardiner A."/>
            <person name="Kemen E."/>
            <person name="Schultz-Larsen T."/>
            <person name="MacLean D."/>
            <person name="Van Oosterhout C."/>
            <person name="Jones J.D.G."/>
        </authorList>
    </citation>
    <scope>NUCLEOTIDE SEQUENCE [LARGE SCALE GENOMIC DNA]</scope>
    <source>
        <strain evidence="4 5">Ac Nc2</strain>
    </source>
</reference>
<proteinExistence type="predicted"/>
<comment type="caution">
    <text evidence="4">The sequence shown here is derived from an EMBL/GenBank/DDBJ whole genome shotgun (WGS) entry which is preliminary data.</text>
</comment>
<keyword evidence="2" id="KW-0732">Signal</keyword>
<feature type="domain" description="Saposin B-type" evidence="3">
    <location>
        <begin position="225"/>
        <end position="304"/>
    </location>
</feature>
<keyword evidence="5" id="KW-1185">Reference proteome</keyword>
<dbReference type="STRING" id="65357.A0A024FZN7"/>
<keyword evidence="1" id="KW-1015">Disulfide bond</keyword>
<evidence type="ECO:0000256" key="1">
    <source>
        <dbReference type="ARBA" id="ARBA00023157"/>
    </source>
</evidence>
<evidence type="ECO:0000256" key="2">
    <source>
        <dbReference type="SAM" id="SignalP"/>
    </source>
</evidence>
<dbReference type="AlphaFoldDB" id="A0A024FZN7"/>
<organism evidence="4 5">
    <name type="scientific">Albugo candida</name>
    <dbReference type="NCBI Taxonomy" id="65357"/>
    <lineage>
        <taxon>Eukaryota</taxon>
        <taxon>Sar</taxon>
        <taxon>Stramenopiles</taxon>
        <taxon>Oomycota</taxon>
        <taxon>Peronosporomycetes</taxon>
        <taxon>Albuginales</taxon>
        <taxon>Albuginaceae</taxon>
        <taxon>Albugo</taxon>
    </lineage>
</organism>
<feature type="domain" description="Saposin B-type" evidence="3">
    <location>
        <begin position="445"/>
        <end position="524"/>
    </location>
</feature>
<feature type="signal peptide" evidence="2">
    <location>
        <begin position="1"/>
        <end position="18"/>
    </location>
</feature>
<evidence type="ECO:0000313" key="5">
    <source>
        <dbReference type="Proteomes" id="UP000053237"/>
    </source>
</evidence>
<evidence type="ECO:0000259" key="3">
    <source>
        <dbReference type="PROSITE" id="PS50015"/>
    </source>
</evidence>
<dbReference type="InParanoid" id="A0A024FZN7"/>
<dbReference type="InterPro" id="IPR008139">
    <property type="entry name" value="SaposinB_dom"/>
</dbReference>
<dbReference type="InterPro" id="IPR011001">
    <property type="entry name" value="Saposin-like"/>
</dbReference>
<protein>
    <recommendedName>
        <fullName evidence="3">Saposin B-type domain-containing protein</fullName>
    </recommendedName>
</protein>
<dbReference type="EMBL" id="CAIX01000004">
    <property type="protein sequence ID" value="CCI39862.1"/>
    <property type="molecule type" value="Genomic_DNA"/>
</dbReference>
<sequence length="935" mass="103161">MRALLLLATAVVVTICSGFVLSEQANDPQDTKKEARFSERIARFVRNGLADPQAYIVELFQWKEVPETSNFDDYDDNENLGCRTALKLLQSESSDWSNSEDTFARGILDTMKYTLQSLKGSVDEKEEKSCKQLATTDQMDECEKITNSLKDEALEYLHAGLSEAEVCKKLAGATVATDYTGAKYGYPGSNVNEEEKLFALGEQVTAIVDGTHTVAGSEVPNSQRGPYACKMCLTLVHLVDVAVAQDFEKVQEAREIIGDLCDSMSEQSTCHQFLARFDQIVSWIKNGSNPKSVCARVSMCQASDREDEERDQQFLISALLPAFGFDSSELVTSEEFADDHACVYCTAITTIIQYVDKYQKDSLHTVKTVLKYACKLVPKNCKCDEMEHHFDEIVKLIEEGKEPRDACKSIGICKDSDYFPKELASNKPSSQTIPFLLNELEAFFNLDRCIYCDSITTLLQIIVDEEPDQVDQIRTYADMICEILGKDNECHTYVAQLDTVIDELKSGKHPREICVDLKYCTRHSTSTPMPVQERTPSSVDSLPSGLDQHPSDLCFGFVKFLEYAWRREPRNVLKGLENTKSICVESGGNKCPVILDQMEKMTNLLESNESAENICGQIEICNSASSSSESYGSSSESCIPCPLLLQTVDFMVKNKPEFNSNVATNADILCDAHDLSGMCRARMKPFETAGTLLKSNVAPAAICAQISTAQDTGGLPNEKETKLVSSAQQCKRCKQNSALLALVSSKHDKQPQAQMQLDGMCKLVPQYSDCQLWLTHRDAILKGLSENEDMSGICSRIGQCPTMKSPQIERASIFSTGCLFCDVVAEIISSAPNTEAKLQAKRAIQAMCAILPPDARCDILASKFDDLADLLSKGSSPSSACHSVGLCQASGVEATSISMQKDFGKQTYESILNVMSEYLPSTENSDQLEDVSLVA</sequence>
<feature type="chain" id="PRO_5001529150" description="Saposin B-type domain-containing protein" evidence="2">
    <location>
        <begin position="19"/>
        <end position="935"/>
    </location>
</feature>
<dbReference type="PANTHER" id="PTHR11480:SF91">
    <property type="entry name" value="SAPOSIN B-TYPE DOMAIN-CONTAINING PROTEIN"/>
    <property type="match status" value="1"/>
</dbReference>
<dbReference type="PANTHER" id="PTHR11480">
    <property type="entry name" value="SAPOSIN-RELATED"/>
    <property type="match status" value="1"/>
</dbReference>
<accession>A0A024FZN7</accession>
<dbReference type="PROSITE" id="PS50015">
    <property type="entry name" value="SAP_B"/>
    <property type="match status" value="3"/>
</dbReference>
<dbReference type="InterPro" id="IPR051428">
    <property type="entry name" value="Sphingo_Act-Surfact_Prot"/>
</dbReference>
<dbReference type="OrthoDB" id="69496at2759"/>
<dbReference type="SUPFAM" id="SSF47862">
    <property type="entry name" value="Saposin"/>
    <property type="match status" value="4"/>
</dbReference>
<dbReference type="Gene3D" id="1.10.225.10">
    <property type="entry name" value="Saposin-like"/>
    <property type="match status" value="4"/>
</dbReference>
<dbReference type="Proteomes" id="UP000053237">
    <property type="component" value="Unassembled WGS sequence"/>
</dbReference>
<name>A0A024FZN7_9STRA</name>
<evidence type="ECO:0000313" key="4">
    <source>
        <dbReference type="EMBL" id="CCI39862.1"/>
    </source>
</evidence>